<sequence length="175" mass="19386">MPSLLVRGGTWRADAEWWLRTSVQKELRLQVHSDEVSDMANWLESECPKSLQSLELSTSDFNASLAIALEASRIRRLRIFQTELPEDAGVLLASILVNNQYLREFELAQNSIDDVAAEYIAEGIARSDSLRKFVLAATNDVSSHGWLVMKQVSAANARIEVRGVMPTAPASTAVN</sequence>
<reference evidence="1" key="1">
    <citation type="submission" date="2021-01" db="EMBL/GenBank/DDBJ databases">
        <authorList>
            <person name="Corre E."/>
            <person name="Pelletier E."/>
            <person name="Niang G."/>
            <person name="Scheremetjew M."/>
            <person name="Finn R."/>
            <person name="Kale V."/>
            <person name="Holt S."/>
            <person name="Cochrane G."/>
            <person name="Meng A."/>
            <person name="Brown T."/>
            <person name="Cohen L."/>
        </authorList>
    </citation>
    <scope>NUCLEOTIDE SEQUENCE</scope>
    <source>
        <strain evidence="1">CCMP2222</strain>
    </source>
</reference>
<accession>A0A7S2FMF7</accession>
<dbReference type="InterPro" id="IPR032675">
    <property type="entry name" value="LRR_dom_sf"/>
</dbReference>
<dbReference type="Gene3D" id="3.80.10.10">
    <property type="entry name" value="Ribonuclease Inhibitor"/>
    <property type="match status" value="1"/>
</dbReference>
<evidence type="ECO:0000313" key="1">
    <source>
        <dbReference type="EMBL" id="CAD9400448.1"/>
    </source>
</evidence>
<dbReference type="AlphaFoldDB" id="A0A7S2FMF7"/>
<dbReference type="SUPFAM" id="SSF52047">
    <property type="entry name" value="RNI-like"/>
    <property type="match status" value="1"/>
</dbReference>
<dbReference type="EMBL" id="HBGQ01023794">
    <property type="protein sequence ID" value="CAD9400448.1"/>
    <property type="molecule type" value="Transcribed_RNA"/>
</dbReference>
<protein>
    <submittedName>
        <fullName evidence="1">Uncharacterized protein</fullName>
    </submittedName>
</protein>
<name>A0A7S2FMF7_9DINO</name>
<organism evidence="1">
    <name type="scientific">Alexandrium andersonii</name>
    <dbReference type="NCBI Taxonomy" id="327968"/>
    <lineage>
        <taxon>Eukaryota</taxon>
        <taxon>Sar</taxon>
        <taxon>Alveolata</taxon>
        <taxon>Dinophyceae</taxon>
        <taxon>Gonyaulacales</taxon>
        <taxon>Pyrocystaceae</taxon>
        <taxon>Alexandrium</taxon>
    </lineage>
</organism>
<proteinExistence type="predicted"/>
<gene>
    <name evidence="1" type="ORF">AAND1436_LOCUS11800</name>
</gene>